<dbReference type="Pfam" id="PF01031">
    <property type="entry name" value="Dynamin_M"/>
    <property type="match status" value="1"/>
</dbReference>
<dbReference type="GO" id="GO:0005739">
    <property type="term" value="C:mitochondrion"/>
    <property type="evidence" value="ECO:0007669"/>
    <property type="project" value="TreeGrafter"/>
</dbReference>
<organism evidence="4 5">
    <name type="scientific">Lunasporangiospora selenospora</name>
    <dbReference type="NCBI Taxonomy" id="979761"/>
    <lineage>
        <taxon>Eukaryota</taxon>
        <taxon>Fungi</taxon>
        <taxon>Fungi incertae sedis</taxon>
        <taxon>Mucoromycota</taxon>
        <taxon>Mortierellomycotina</taxon>
        <taxon>Mortierellomycetes</taxon>
        <taxon>Mortierellales</taxon>
        <taxon>Mortierellaceae</taxon>
        <taxon>Lunasporangiospora</taxon>
    </lineage>
</organism>
<reference evidence="4" key="1">
    <citation type="journal article" date="2020" name="Fungal Divers.">
        <title>Resolving the Mortierellaceae phylogeny through synthesis of multi-gene phylogenetics and phylogenomics.</title>
        <authorList>
            <person name="Vandepol N."/>
            <person name="Liber J."/>
            <person name="Desiro A."/>
            <person name="Na H."/>
            <person name="Kennedy M."/>
            <person name="Barry K."/>
            <person name="Grigoriev I.V."/>
            <person name="Miller A.N."/>
            <person name="O'Donnell K."/>
            <person name="Stajich J.E."/>
            <person name="Bonito G."/>
        </authorList>
    </citation>
    <scope>NUCLEOTIDE SEQUENCE</scope>
    <source>
        <strain evidence="4">KOD1015</strain>
    </source>
</reference>
<dbReference type="InterPro" id="IPR022812">
    <property type="entry name" value="Dynamin"/>
</dbReference>
<dbReference type="AlphaFoldDB" id="A0A9P6FR17"/>
<evidence type="ECO:0000256" key="1">
    <source>
        <dbReference type="SAM" id="Coils"/>
    </source>
</evidence>
<dbReference type="Proteomes" id="UP000780801">
    <property type="component" value="Unassembled WGS sequence"/>
</dbReference>
<dbReference type="PRINTS" id="PR00195">
    <property type="entry name" value="DYNAMIN"/>
</dbReference>
<dbReference type="GO" id="GO:0048312">
    <property type="term" value="P:intracellular distribution of mitochondria"/>
    <property type="evidence" value="ECO:0007669"/>
    <property type="project" value="TreeGrafter"/>
</dbReference>
<dbReference type="OrthoDB" id="5061070at2759"/>
<dbReference type="SUPFAM" id="SSF52540">
    <property type="entry name" value="P-loop containing nucleoside triphosphate hydrolases"/>
    <property type="match status" value="1"/>
</dbReference>
<feature type="compositionally biased region" description="Polar residues" evidence="2">
    <location>
        <begin position="222"/>
        <end position="237"/>
    </location>
</feature>
<dbReference type="InterPro" id="IPR020850">
    <property type="entry name" value="GED_dom"/>
</dbReference>
<dbReference type="GO" id="GO:0003924">
    <property type="term" value="F:GTPase activity"/>
    <property type="evidence" value="ECO:0007669"/>
    <property type="project" value="TreeGrafter"/>
</dbReference>
<dbReference type="GO" id="GO:0016020">
    <property type="term" value="C:membrane"/>
    <property type="evidence" value="ECO:0007669"/>
    <property type="project" value="TreeGrafter"/>
</dbReference>
<dbReference type="PROSITE" id="PS51388">
    <property type="entry name" value="GED"/>
    <property type="match status" value="1"/>
</dbReference>
<accession>A0A9P6FR17</accession>
<protein>
    <recommendedName>
        <fullName evidence="3">GED domain-containing protein</fullName>
    </recommendedName>
</protein>
<sequence>DRSIIKTIHDINTKYIKDIRTIILAVVPANVDLNNIYVLGEAERYDPHLERTVPIVTKPDTIEPDLLPSIIEILLNKRKYMKLGYLVMRNSSFKDIDLAWEESKQKEEEFFKSSPLWNKIPEERKGRVNVKTFLGDLLYTHIRKELPHLKRDILDLIDSCEKEIQGMGLPVTSLSSARIRYNDHILKLQYTLTALLSGHYTLEQITNQRLQDLDRKEENGDGNDNSSEAANSPGTTNEPSHYFIRSWLRKLYEKYNKAMYKDQNIITKDKIRELILRYKGNELPGFVSFNTFTQIYSETLIQWEAITREHISDIHGYLHKAICGLITTTMDPLISDLILSEYDQFYKGQVALIDEAIRDVFDDESIPFTLNENYYDTILSRRKQKVEEQIKQLIRAYQDCNAISTGEFARQLTSFANVEKLKDANHNENLAIQDIEEQLLAYCRVARKRIVDIVLLQTIERHMIKRISRFFEKLHSVEDSAISSRLIELPAKKTRRQKLQSKVEVLQKSLSEL</sequence>
<dbReference type="InterPro" id="IPR000375">
    <property type="entry name" value="Dynamin_stalk"/>
</dbReference>
<dbReference type="GO" id="GO:0000266">
    <property type="term" value="P:mitochondrial fission"/>
    <property type="evidence" value="ECO:0007669"/>
    <property type="project" value="TreeGrafter"/>
</dbReference>
<dbReference type="GO" id="GO:0008017">
    <property type="term" value="F:microtubule binding"/>
    <property type="evidence" value="ECO:0007669"/>
    <property type="project" value="TreeGrafter"/>
</dbReference>
<dbReference type="GO" id="GO:0016559">
    <property type="term" value="P:peroxisome fission"/>
    <property type="evidence" value="ECO:0007669"/>
    <property type="project" value="TreeGrafter"/>
</dbReference>
<dbReference type="GO" id="GO:0006897">
    <property type="term" value="P:endocytosis"/>
    <property type="evidence" value="ECO:0007669"/>
    <property type="project" value="TreeGrafter"/>
</dbReference>
<keyword evidence="5" id="KW-1185">Reference proteome</keyword>
<dbReference type="GO" id="GO:0005874">
    <property type="term" value="C:microtubule"/>
    <property type="evidence" value="ECO:0007669"/>
    <property type="project" value="TreeGrafter"/>
</dbReference>
<evidence type="ECO:0000259" key="3">
    <source>
        <dbReference type="PROSITE" id="PS51388"/>
    </source>
</evidence>
<dbReference type="PANTHER" id="PTHR11566">
    <property type="entry name" value="DYNAMIN"/>
    <property type="match status" value="1"/>
</dbReference>
<evidence type="ECO:0000256" key="2">
    <source>
        <dbReference type="SAM" id="MobiDB-lite"/>
    </source>
</evidence>
<comment type="caution">
    <text evidence="4">The sequence shown here is derived from an EMBL/GenBank/DDBJ whole genome shotgun (WGS) entry which is preliminary data.</text>
</comment>
<proteinExistence type="predicted"/>
<dbReference type="Gene3D" id="1.20.120.1240">
    <property type="entry name" value="Dynamin, middle domain"/>
    <property type="match status" value="1"/>
</dbReference>
<feature type="coiled-coil region" evidence="1">
    <location>
        <begin position="383"/>
        <end position="438"/>
    </location>
</feature>
<gene>
    <name evidence="4" type="ORF">BGW38_004614</name>
</gene>
<evidence type="ECO:0000313" key="5">
    <source>
        <dbReference type="Proteomes" id="UP000780801"/>
    </source>
</evidence>
<name>A0A9P6FR17_9FUNG</name>
<feature type="non-terminal residue" evidence="4">
    <location>
        <position position="1"/>
    </location>
</feature>
<feature type="region of interest" description="Disordered" evidence="2">
    <location>
        <begin position="215"/>
        <end position="237"/>
    </location>
</feature>
<dbReference type="Gene3D" id="3.40.50.300">
    <property type="entry name" value="P-loop containing nucleotide triphosphate hydrolases"/>
    <property type="match status" value="1"/>
</dbReference>
<dbReference type="EMBL" id="JAABOA010002941">
    <property type="protein sequence ID" value="KAF9579216.1"/>
    <property type="molecule type" value="Genomic_DNA"/>
</dbReference>
<evidence type="ECO:0000313" key="4">
    <source>
        <dbReference type="EMBL" id="KAF9579216.1"/>
    </source>
</evidence>
<dbReference type="InterPro" id="IPR027417">
    <property type="entry name" value="P-loop_NTPase"/>
</dbReference>
<keyword evidence="1" id="KW-0175">Coiled coil</keyword>
<dbReference type="PANTHER" id="PTHR11566:SF21">
    <property type="entry name" value="DYNAMIN RELATED PROTEIN 1, ISOFORM A"/>
    <property type="match status" value="1"/>
</dbReference>
<feature type="domain" description="GED" evidence="3">
    <location>
        <begin position="432"/>
        <end position="513"/>
    </location>
</feature>